<dbReference type="NCBIfam" id="TIGR00738">
    <property type="entry name" value="rrf2_super"/>
    <property type="match status" value="1"/>
</dbReference>
<dbReference type="PANTHER" id="PTHR33221">
    <property type="entry name" value="WINGED HELIX-TURN-HELIX TRANSCRIPTIONAL REGULATOR, RRF2 FAMILY"/>
    <property type="match status" value="1"/>
</dbReference>
<protein>
    <submittedName>
        <fullName evidence="2">Rrf2 family transcriptional regulator</fullName>
    </submittedName>
</protein>
<dbReference type="GO" id="GO:0005829">
    <property type="term" value="C:cytosol"/>
    <property type="evidence" value="ECO:0007669"/>
    <property type="project" value="TreeGrafter"/>
</dbReference>
<dbReference type="EMBL" id="CP070496">
    <property type="protein sequence ID" value="QSB04982.1"/>
    <property type="molecule type" value="Genomic_DNA"/>
</dbReference>
<name>A0A895XMJ3_9ACTN</name>
<dbReference type="InterPro" id="IPR000944">
    <property type="entry name" value="Tscrpt_reg_Rrf2"/>
</dbReference>
<keyword evidence="1" id="KW-0238">DNA-binding</keyword>
<gene>
    <name evidence="2" type="ORF">JQS30_14640</name>
</gene>
<dbReference type="SUPFAM" id="SSF46785">
    <property type="entry name" value="Winged helix' DNA-binding domain"/>
    <property type="match status" value="1"/>
</dbReference>
<dbReference type="Pfam" id="PF02082">
    <property type="entry name" value="Rrf2"/>
    <property type="match status" value="1"/>
</dbReference>
<dbReference type="InterPro" id="IPR036390">
    <property type="entry name" value="WH_DNA-bd_sf"/>
</dbReference>
<keyword evidence="3" id="KW-1185">Reference proteome</keyword>
<evidence type="ECO:0000313" key="3">
    <source>
        <dbReference type="Proteomes" id="UP000662939"/>
    </source>
</evidence>
<organism evidence="2 3">
    <name type="scientific">Natronoglycomyces albus</name>
    <dbReference type="NCBI Taxonomy" id="2811108"/>
    <lineage>
        <taxon>Bacteria</taxon>
        <taxon>Bacillati</taxon>
        <taxon>Actinomycetota</taxon>
        <taxon>Actinomycetes</taxon>
        <taxon>Glycomycetales</taxon>
        <taxon>Glycomycetaceae</taxon>
        <taxon>Natronoglycomyces</taxon>
    </lineage>
</organism>
<evidence type="ECO:0000313" key="2">
    <source>
        <dbReference type="EMBL" id="QSB04982.1"/>
    </source>
</evidence>
<dbReference type="RefSeq" id="WP_213170982.1">
    <property type="nucleotide sequence ID" value="NZ_CP070496.1"/>
</dbReference>
<dbReference type="GO" id="GO:0003700">
    <property type="term" value="F:DNA-binding transcription factor activity"/>
    <property type="evidence" value="ECO:0007669"/>
    <property type="project" value="TreeGrafter"/>
</dbReference>
<reference evidence="2" key="1">
    <citation type="submission" date="2021-02" db="EMBL/GenBank/DDBJ databases">
        <title>Natronoglycomyces albus gen. nov., sp. nov, a haloalkaliphilic actinobacterium from a soda solonchak soil.</title>
        <authorList>
            <person name="Sorokin D.Y."/>
            <person name="Khijniak T.V."/>
            <person name="Zakharycheva A.P."/>
            <person name="Boueva O.V."/>
            <person name="Ariskina E.V."/>
            <person name="Hahnke R.L."/>
            <person name="Bunk B."/>
            <person name="Sproer C."/>
            <person name="Schumann P."/>
            <person name="Evtushenko L.I."/>
            <person name="Kublanov I.V."/>
        </authorList>
    </citation>
    <scope>NUCLEOTIDE SEQUENCE</scope>
    <source>
        <strain evidence="2">DSM 106290</strain>
    </source>
</reference>
<dbReference type="KEGG" id="nav:JQS30_14640"/>
<dbReference type="AlphaFoldDB" id="A0A895XMJ3"/>
<dbReference type="PANTHER" id="PTHR33221:SF5">
    <property type="entry name" value="HTH-TYPE TRANSCRIPTIONAL REGULATOR ISCR"/>
    <property type="match status" value="1"/>
</dbReference>
<dbReference type="GO" id="GO:0003677">
    <property type="term" value="F:DNA binding"/>
    <property type="evidence" value="ECO:0007669"/>
    <property type="project" value="UniProtKB-KW"/>
</dbReference>
<dbReference type="PROSITE" id="PS51197">
    <property type="entry name" value="HTH_RRF2_2"/>
    <property type="match status" value="1"/>
</dbReference>
<evidence type="ECO:0000256" key="1">
    <source>
        <dbReference type="ARBA" id="ARBA00023125"/>
    </source>
</evidence>
<accession>A0A895XMJ3</accession>
<dbReference type="Proteomes" id="UP000662939">
    <property type="component" value="Chromosome"/>
</dbReference>
<dbReference type="Gene3D" id="1.10.10.10">
    <property type="entry name" value="Winged helix-like DNA-binding domain superfamily/Winged helix DNA-binding domain"/>
    <property type="match status" value="1"/>
</dbReference>
<proteinExistence type="predicted"/>
<dbReference type="InterPro" id="IPR036388">
    <property type="entry name" value="WH-like_DNA-bd_sf"/>
</dbReference>
<sequence>MRLSARVDYALRAAICLADAGQAWTRAERISAGQNIPLKFLESILLQLRHGGLAESRRGPDGGHRLLKNPAQVSLADVIRIVDGPLVGVRGQRPEHVDYSGPAEALSQVWVALRVNERNILEEVKLADVAQGKLPESITRLLADPEAWTSRSPH</sequence>